<evidence type="ECO:0000259" key="1">
    <source>
        <dbReference type="Pfam" id="PF20151"/>
    </source>
</evidence>
<dbReference type="InParanoid" id="A0A067PD53"/>
<organism evidence="2 3">
    <name type="scientific">Jaapia argillacea MUCL 33604</name>
    <dbReference type="NCBI Taxonomy" id="933084"/>
    <lineage>
        <taxon>Eukaryota</taxon>
        <taxon>Fungi</taxon>
        <taxon>Dikarya</taxon>
        <taxon>Basidiomycota</taxon>
        <taxon>Agaricomycotina</taxon>
        <taxon>Agaricomycetes</taxon>
        <taxon>Agaricomycetidae</taxon>
        <taxon>Jaapiales</taxon>
        <taxon>Jaapiaceae</taxon>
        <taxon>Jaapia</taxon>
    </lineage>
</organism>
<dbReference type="Pfam" id="PF20151">
    <property type="entry name" value="DUF6533"/>
    <property type="match status" value="1"/>
</dbReference>
<proteinExistence type="predicted"/>
<sequence>MALAAHDALMINYSALSSIAFLVWDLLLTFDDEVTYIWPQPKRSPSKWLFLFTRYYSLVCQMSGIISQISRTIWNILFLPCMSLMGGIPIDITRSIDGIRRAYTNDKRYYPPTTSAVPPNQRLTALHTRPSLRPICW</sequence>
<gene>
    <name evidence="2" type="ORF">JAAARDRAFT_198061</name>
</gene>
<keyword evidence="3" id="KW-1185">Reference proteome</keyword>
<dbReference type="AlphaFoldDB" id="A0A067PD53"/>
<dbReference type="OrthoDB" id="3354157at2759"/>
<name>A0A067PD53_9AGAM</name>
<protein>
    <recommendedName>
        <fullName evidence="1">DUF6533 domain-containing protein</fullName>
    </recommendedName>
</protein>
<dbReference type="Proteomes" id="UP000027265">
    <property type="component" value="Unassembled WGS sequence"/>
</dbReference>
<accession>A0A067PD53</accession>
<dbReference type="InterPro" id="IPR045340">
    <property type="entry name" value="DUF6533"/>
</dbReference>
<evidence type="ECO:0000313" key="3">
    <source>
        <dbReference type="Proteomes" id="UP000027265"/>
    </source>
</evidence>
<reference evidence="3" key="1">
    <citation type="journal article" date="2014" name="Proc. Natl. Acad. Sci. U.S.A.">
        <title>Extensive sampling of basidiomycete genomes demonstrates inadequacy of the white-rot/brown-rot paradigm for wood decay fungi.</title>
        <authorList>
            <person name="Riley R."/>
            <person name="Salamov A.A."/>
            <person name="Brown D.W."/>
            <person name="Nagy L.G."/>
            <person name="Floudas D."/>
            <person name="Held B.W."/>
            <person name="Levasseur A."/>
            <person name="Lombard V."/>
            <person name="Morin E."/>
            <person name="Otillar R."/>
            <person name="Lindquist E.A."/>
            <person name="Sun H."/>
            <person name="LaButti K.M."/>
            <person name="Schmutz J."/>
            <person name="Jabbour D."/>
            <person name="Luo H."/>
            <person name="Baker S.E."/>
            <person name="Pisabarro A.G."/>
            <person name="Walton J.D."/>
            <person name="Blanchette R.A."/>
            <person name="Henrissat B."/>
            <person name="Martin F."/>
            <person name="Cullen D."/>
            <person name="Hibbett D.S."/>
            <person name="Grigoriev I.V."/>
        </authorList>
    </citation>
    <scope>NUCLEOTIDE SEQUENCE [LARGE SCALE GENOMIC DNA]</scope>
    <source>
        <strain evidence="3">MUCL 33604</strain>
    </source>
</reference>
<feature type="domain" description="DUF6533" evidence="1">
    <location>
        <begin position="13"/>
        <end position="58"/>
    </location>
</feature>
<dbReference type="HOGENOM" id="CLU_1865403_0_0_1"/>
<dbReference type="EMBL" id="KL197738">
    <property type="protein sequence ID" value="KDQ52714.1"/>
    <property type="molecule type" value="Genomic_DNA"/>
</dbReference>
<evidence type="ECO:0000313" key="2">
    <source>
        <dbReference type="EMBL" id="KDQ52714.1"/>
    </source>
</evidence>